<keyword evidence="3 5" id="KW-1133">Transmembrane helix</keyword>
<evidence type="ECO:0000256" key="4">
    <source>
        <dbReference type="ARBA" id="ARBA00023136"/>
    </source>
</evidence>
<dbReference type="Pfam" id="PF01741">
    <property type="entry name" value="MscL"/>
    <property type="match status" value="1"/>
</dbReference>
<organism evidence="6 7">
    <name type="scientific">Hapsidospora chrysogenum (strain ATCC 11550 / CBS 779.69 / DSM 880 / IAM 14645 / JCM 23072 / IMI 49137)</name>
    <name type="common">Acremonium chrysogenum</name>
    <dbReference type="NCBI Taxonomy" id="857340"/>
    <lineage>
        <taxon>Eukaryota</taxon>
        <taxon>Fungi</taxon>
        <taxon>Dikarya</taxon>
        <taxon>Ascomycota</taxon>
        <taxon>Pezizomycotina</taxon>
        <taxon>Sordariomycetes</taxon>
        <taxon>Hypocreomycetidae</taxon>
        <taxon>Hypocreales</taxon>
        <taxon>Bionectriaceae</taxon>
        <taxon>Hapsidospora</taxon>
    </lineage>
</organism>
<dbReference type="OrthoDB" id="10010920at2759"/>
<evidence type="ECO:0000313" key="7">
    <source>
        <dbReference type="Proteomes" id="UP000029964"/>
    </source>
</evidence>
<feature type="transmembrane region" description="Helical" evidence="5">
    <location>
        <begin position="125"/>
        <end position="149"/>
    </location>
</feature>
<sequence length="191" mass="21634">MPTTPGRLGFFRDEESTASETDSLLGRGHRKVKRIWDGFIDFACQGNILQIAFGLILASVFTDLVKSFVSDILMPPISIILPLRRNIEEKFAVLRLGNNYNATTGYNTLRQAQEDGAVVMAYGSFIYQVVSFIMVGVALYALAHLYQLLSTDPIIKHTKKCKYCKQLINEKALRCINCTSWLDGREERVRY</sequence>
<protein>
    <submittedName>
        <fullName evidence="6">Large-conductance mechanosensitive channel-like protein</fullName>
    </submittedName>
</protein>
<keyword evidence="4 5" id="KW-0472">Membrane</keyword>
<gene>
    <name evidence="6" type="ORF">ACRE_012950</name>
</gene>
<evidence type="ECO:0000313" key="6">
    <source>
        <dbReference type="EMBL" id="KFH47751.1"/>
    </source>
</evidence>
<dbReference type="EMBL" id="JPKY01000007">
    <property type="protein sequence ID" value="KFH47751.1"/>
    <property type="molecule type" value="Genomic_DNA"/>
</dbReference>
<keyword evidence="7" id="KW-1185">Reference proteome</keyword>
<keyword evidence="2 5" id="KW-0812">Transmembrane</keyword>
<proteinExistence type="predicted"/>
<dbReference type="PANTHER" id="PTHR30266">
    <property type="entry name" value="MECHANOSENSITIVE CHANNEL MSCL"/>
    <property type="match status" value="1"/>
</dbReference>
<evidence type="ECO:0000256" key="5">
    <source>
        <dbReference type="SAM" id="Phobius"/>
    </source>
</evidence>
<comment type="subcellular location">
    <subcellularLocation>
        <location evidence="1">Membrane</location>
        <topology evidence="1">Multi-pass membrane protein</topology>
    </subcellularLocation>
</comment>
<evidence type="ECO:0000256" key="3">
    <source>
        <dbReference type="ARBA" id="ARBA00022989"/>
    </source>
</evidence>
<dbReference type="PANTHER" id="PTHR30266:SF2">
    <property type="entry name" value="LARGE-CONDUCTANCE MECHANOSENSITIVE CHANNEL"/>
    <property type="match status" value="1"/>
</dbReference>
<dbReference type="SUPFAM" id="SSF81330">
    <property type="entry name" value="Gated mechanosensitive channel"/>
    <property type="match status" value="1"/>
</dbReference>
<evidence type="ECO:0000256" key="2">
    <source>
        <dbReference type="ARBA" id="ARBA00022692"/>
    </source>
</evidence>
<feature type="transmembrane region" description="Helical" evidence="5">
    <location>
        <begin position="39"/>
        <end position="61"/>
    </location>
</feature>
<dbReference type="AlphaFoldDB" id="A0A086TEG9"/>
<dbReference type="GO" id="GO:0008381">
    <property type="term" value="F:mechanosensitive monoatomic ion channel activity"/>
    <property type="evidence" value="ECO:0007669"/>
    <property type="project" value="TreeGrafter"/>
</dbReference>
<dbReference type="FunFam" id="1.10.1200.120:FF:000004">
    <property type="entry name" value="Ion channel, putative"/>
    <property type="match status" value="1"/>
</dbReference>
<dbReference type="InterPro" id="IPR036019">
    <property type="entry name" value="MscL_channel"/>
</dbReference>
<dbReference type="STRING" id="857340.A0A086TEG9"/>
<comment type="caution">
    <text evidence="6">The sequence shown here is derived from an EMBL/GenBank/DDBJ whole genome shotgun (WGS) entry which is preliminary data.</text>
</comment>
<reference evidence="7" key="1">
    <citation type="journal article" date="2014" name="Genome Announc.">
        <title>Genome sequence and annotation of Acremonium chrysogenum, producer of the beta-lactam antibiotic cephalosporin C.</title>
        <authorList>
            <person name="Terfehr D."/>
            <person name="Dahlmann T.A."/>
            <person name="Specht T."/>
            <person name="Zadra I."/>
            <person name="Kuernsteiner H."/>
            <person name="Kueck U."/>
        </authorList>
    </citation>
    <scope>NUCLEOTIDE SEQUENCE [LARGE SCALE GENOMIC DNA]</scope>
    <source>
        <strain evidence="7">ATCC 11550 / CBS 779.69 / DSM 880 / IAM 14645 / JCM 23072 / IMI 49137</strain>
    </source>
</reference>
<accession>A0A086TEG9</accession>
<evidence type="ECO:0000256" key="1">
    <source>
        <dbReference type="ARBA" id="ARBA00004141"/>
    </source>
</evidence>
<dbReference type="Proteomes" id="UP000029964">
    <property type="component" value="Unassembled WGS sequence"/>
</dbReference>
<name>A0A086TEG9_HAPC1</name>
<dbReference type="InterPro" id="IPR037673">
    <property type="entry name" value="MSC/AndL"/>
</dbReference>
<dbReference type="GO" id="GO:0016020">
    <property type="term" value="C:membrane"/>
    <property type="evidence" value="ECO:0007669"/>
    <property type="project" value="UniProtKB-SubCell"/>
</dbReference>
<dbReference type="HOGENOM" id="CLU_095787_2_0_1"/>
<dbReference type="Gene3D" id="1.10.1200.120">
    <property type="entry name" value="Large-conductance mechanosensitive channel, MscL, domain 1"/>
    <property type="match status" value="1"/>
</dbReference>